<reference evidence="2 4" key="1">
    <citation type="submission" date="2021-12" db="EMBL/GenBank/DDBJ databases">
        <title>Genome sequencing of bacteria with rrn-lacking chromosome and rrn-plasmid.</title>
        <authorList>
            <person name="Anda M."/>
            <person name="Iwasaki W."/>
        </authorList>
    </citation>
    <scope>NUCLEOTIDE SEQUENCE [LARGE SCALE GENOMIC DNA]</scope>
    <source>
        <strain evidence="2 4">DSM 100852</strain>
        <plasmid evidence="3 4">pFA1</plasmid>
    </source>
</reference>
<geneLocation type="plasmid" evidence="3 4">
    <name>pFA1</name>
</geneLocation>
<protein>
    <submittedName>
        <fullName evidence="2">Uncharacterized protein</fullName>
    </submittedName>
</protein>
<dbReference type="KEGG" id="fax:FUAX_40860"/>
<dbReference type="KEGG" id="fax:FUAX_33020"/>
<accession>A0AAU9DIB0</accession>
<organism evidence="2 4">
    <name type="scientific">Fulvitalea axinellae</name>
    <dbReference type="NCBI Taxonomy" id="1182444"/>
    <lineage>
        <taxon>Bacteria</taxon>
        <taxon>Pseudomonadati</taxon>
        <taxon>Bacteroidota</taxon>
        <taxon>Cytophagia</taxon>
        <taxon>Cytophagales</taxon>
        <taxon>Persicobacteraceae</taxon>
        <taxon>Fulvitalea</taxon>
    </lineage>
</organism>
<dbReference type="EMBL" id="AP025314">
    <property type="protein sequence ID" value="BDD10870.1"/>
    <property type="molecule type" value="Genomic_DNA"/>
</dbReference>
<proteinExistence type="predicted"/>
<name>A0AAU9DIB0_9BACT</name>
<dbReference type="EMBL" id="AP025315">
    <property type="protein sequence ID" value="BDD11654.1"/>
    <property type="molecule type" value="Genomic_DNA"/>
</dbReference>
<evidence type="ECO:0000313" key="3">
    <source>
        <dbReference type="EMBL" id="BDD11654.1"/>
    </source>
</evidence>
<evidence type="ECO:0000313" key="2">
    <source>
        <dbReference type="EMBL" id="BDD10870.1"/>
    </source>
</evidence>
<dbReference type="RefSeq" id="WP_338392398.1">
    <property type="nucleotide sequence ID" value="NZ_AP025314.1"/>
</dbReference>
<dbReference type="AlphaFoldDB" id="A0AAU9DIB0"/>
<dbReference type="Proteomes" id="UP001348817">
    <property type="component" value="Chromosome"/>
</dbReference>
<evidence type="ECO:0000313" key="4">
    <source>
        <dbReference type="Proteomes" id="UP001348817"/>
    </source>
</evidence>
<feature type="region of interest" description="Disordered" evidence="1">
    <location>
        <begin position="85"/>
        <end position="108"/>
    </location>
</feature>
<gene>
    <name evidence="2" type="ORF">FUAX_33020</name>
    <name evidence="3" type="ORF">FUAX_40860</name>
</gene>
<evidence type="ECO:0000256" key="1">
    <source>
        <dbReference type="SAM" id="MobiDB-lite"/>
    </source>
</evidence>
<dbReference type="Proteomes" id="UP001348817">
    <property type="component" value="Plasmid pFA1"/>
</dbReference>
<sequence>MEERHKEYFDAHPDVKRFHFTTDGMAFAKPNDARNHQLTLTGKPGEVETVDRPDPAADGLEAERIEALERDIAWGKEKLLEDLDEDTRAEREASLKKDEEELAKLKGE</sequence>
<keyword evidence="4" id="KW-1185">Reference proteome</keyword>
<keyword evidence="3" id="KW-0614">Plasmid</keyword>